<sequence length="192" mass="21658">MITIQQLLLKISVVYLMIKIGKDIVGLPIICLEKENENIEIKDIICCKKSFRVIAFLVDEGGYFHQPKIIYFKNIKSIGEDAVVIQKQECIKSTKEYIGKFYLRKKLLGLKVITDTGDYVGNVQDILIEILTGKLLGLILTEGLFDDLVEGRPILPLQDSLYINKNSIIIPKSLNTSTLYNTGGLKKLLPLE</sequence>
<proteinExistence type="predicted"/>
<dbReference type="InterPro" id="IPR011033">
    <property type="entry name" value="PRC_barrel-like_sf"/>
</dbReference>
<evidence type="ECO:0000313" key="2">
    <source>
        <dbReference type="EMBL" id="QEK12104.1"/>
    </source>
</evidence>
<accession>A0A5C0SFJ5</accession>
<evidence type="ECO:0000313" key="3">
    <source>
        <dbReference type="Proteomes" id="UP000324646"/>
    </source>
</evidence>
<organism evidence="2 3">
    <name type="scientific">Crassaminicella thermophila</name>
    <dbReference type="NCBI Taxonomy" id="2599308"/>
    <lineage>
        <taxon>Bacteria</taxon>
        <taxon>Bacillati</taxon>
        <taxon>Bacillota</taxon>
        <taxon>Clostridia</taxon>
        <taxon>Eubacteriales</taxon>
        <taxon>Clostridiaceae</taxon>
        <taxon>Crassaminicella</taxon>
    </lineage>
</organism>
<name>A0A5C0SFJ5_CRATE</name>
<protein>
    <recommendedName>
        <fullName evidence="1">PRC-barrel domain-containing protein</fullName>
    </recommendedName>
</protein>
<dbReference type="RefSeq" id="WP_148809259.1">
    <property type="nucleotide sequence ID" value="NZ_CP042243.1"/>
</dbReference>
<dbReference type="OrthoDB" id="1707618at2"/>
<dbReference type="SUPFAM" id="SSF50346">
    <property type="entry name" value="PRC-barrel domain"/>
    <property type="match status" value="1"/>
</dbReference>
<dbReference type="Proteomes" id="UP000324646">
    <property type="component" value="Chromosome"/>
</dbReference>
<dbReference type="KEGG" id="crs:FQB35_06790"/>
<evidence type="ECO:0000259" key="1">
    <source>
        <dbReference type="Pfam" id="PF05239"/>
    </source>
</evidence>
<feature type="domain" description="PRC-barrel" evidence="1">
    <location>
        <begin position="102"/>
        <end position="169"/>
    </location>
</feature>
<dbReference type="Gene3D" id="2.30.30.240">
    <property type="entry name" value="PRC-barrel domain"/>
    <property type="match status" value="2"/>
</dbReference>
<keyword evidence="3" id="KW-1185">Reference proteome</keyword>
<gene>
    <name evidence="2" type="ORF">FQB35_06790</name>
</gene>
<reference evidence="2 3" key="1">
    <citation type="submission" date="2019-07" db="EMBL/GenBank/DDBJ databases">
        <title>Complete genome of Crassaminicella thermophila SY095.</title>
        <authorList>
            <person name="Li X."/>
        </authorList>
    </citation>
    <scope>NUCLEOTIDE SEQUENCE [LARGE SCALE GENOMIC DNA]</scope>
    <source>
        <strain evidence="2 3">SY095</strain>
    </source>
</reference>
<dbReference type="AlphaFoldDB" id="A0A5C0SFJ5"/>
<dbReference type="EMBL" id="CP042243">
    <property type="protein sequence ID" value="QEK12104.1"/>
    <property type="molecule type" value="Genomic_DNA"/>
</dbReference>
<dbReference type="Pfam" id="PF05239">
    <property type="entry name" value="PRC"/>
    <property type="match status" value="1"/>
</dbReference>
<dbReference type="InterPro" id="IPR027275">
    <property type="entry name" value="PRC-brl_dom"/>
</dbReference>